<evidence type="ECO:0000256" key="10">
    <source>
        <dbReference type="SAM" id="Phobius"/>
    </source>
</evidence>
<feature type="signal peptide" evidence="11">
    <location>
        <begin position="1"/>
        <end position="29"/>
    </location>
</feature>
<dbReference type="Pfam" id="PF14543">
    <property type="entry name" value="TAXi_N"/>
    <property type="match status" value="1"/>
</dbReference>
<sequence length="555" mass="59592">MLPAAGAPRPRLAAGATAALALLARGAAATESYSPETRILSAHLYGNLATYGYYFVDLLVGTPSGQRASVIVDTGSRLMGFACTGCQHCGEHIDRAFNVSHSATAAWVRCGDETCTAACSGERCSYAETYSEGSSISGVLFEDFARLGDSEQANPAVRVQMGCNLLENSLFYSQAASGIMGLAPGAGSSPTVLTQLFSDTEHVRTSTFSLCFATWGGRLTIGGYNSSYHRGGDDGGGIQWVRLRPERYHFVFPVGLTIGDEGDGRGLAAAWGQEHLGVSIVDSGTTYSYFPQPLYAAILEQIGRYCGARGGCSAGKSSAQTEEGSECWQLSAPELEPVDFPTLRIFFDQDTRVDWHPLEYLQKRDSSGIWCATFLPDDVFQTVLGTSFMLHRDVIFDLDGGRLGFAKADCPEHRRPPTRREGEVDGHAVAKPLPQRLYSVDSALAAQLGYRLGAEGARHQWRPRATSAVALATRRVRWPVAATALLAVAGLLSAAYVRLWTRTSQAPEGRRELLRGDHGPLHEEPEPPRGGAEAEEYDAAVAQGGGHLGMLVQDE</sequence>
<dbReference type="InterPro" id="IPR001461">
    <property type="entry name" value="Aspartic_peptidase_A1"/>
</dbReference>
<keyword evidence="4 10" id="KW-0812">Transmembrane</keyword>
<keyword evidence="6" id="KW-0378">Hydrolase</keyword>
<comment type="subcellular location">
    <subcellularLocation>
        <location evidence="1">Membrane</location>
    </subcellularLocation>
</comment>
<keyword evidence="5 11" id="KW-0732">Signal</keyword>
<proteinExistence type="inferred from homology"/>
<dbReference type="InterPro" id="IPR021109">
    <property type="entry name" value="Peptidase_aspartic_dom_sf"/>
</dbReference>
<name>A0ABN9V110_9DINO</name>
<protein>
    <recommendedName>
        <fullName evidence="12">Peptidase A1 domain-containing protein</fullName>
    </recommendedName>
</protein>
<evidence type="ECO:0000256" key="1">
    <source>
        <dbReference type="ARBA" id="ARBA00004370"/>
    </source>
</evidence>
<dbReference type="SUPFAM" id="SSF50630">
    <property type="entry name" value="Acid proteases"/>
    <property type="match status" value="1"/>
</dbReference>
<reference evidence="13" key="1">
    <citation type="submission" date="2023-10" db="EMBL/GenBank/DDBJ databases">
        <authorList>
            <person name="Chen Y."/>
            <person name="Shah S."/>
            <person name="Dougan E. K."/>
            <person name="Thang M."/>
            <person name="Chan C."/>
        </authorList>
    </citation>
    <scope>NUCLEOTIDE SEQUENCE [LARGE SCALE GENOMIC DNA]</scope>
</reference>
<dbReference type="InterPro" id="IPR033121">
    <property type="entry name" value="PEPTIDASE_A1"/>
</dbReference>
<dbReference type="PROSITE" id="PS51767">
    <property type="entry name" value="PEPTIDASE_A1"/>
    <property type="match status" value="1"/>
</dbReference>
<keyword evidence="3" id="KW-0645">Protease</keyword>
<evidence type="ECO:0000256" key="8">
    <source>
        <dbReference type="ARBA" id="ARBA00023136"/>
    </source>
</evidence>
<dbReference type="Pfam" id="PF14541">
    <property type="entry name" value="TAXi_C"/>
    <property type="match status" value="1"/>
</dbReference>
<evidence type="ECO:0000313" key="14">
    <source>
        <dbReference type="Proteomes" id="UP001189429"/>
    </source>
</evidence>
<evidence type="ECO:0000256" key="5">
    <source>
        <dbReference type="ARBA" id="ARBA00022729"/>
    </source>
</evidence>
<dbReference type="PANTHER" id="PTHR13683:SF375">
    <property type="entry name" value="PEPTIDASE A1 DOMAIN-CONTAINING PROTEIN"/>
    <property type="match status" value="1"/>
</dbReference>
<dbReference type="PANTHER" id="PTHR13683">
    <property type="entry name" value="ASPARTYL PROTEASES"/>
    <property type="match status" value="1"/>
</dbReference>
<evidence type="ECO:0000256" key="4">
    <source>
        <dbReference type="ARBA" id="ARBA00022692"/>
    </source>
</evidence>
<feature type="transmembrane region" description="Helical" evidence="10">
    <location>
        <begin position="478"/>
        <end position="501"/>
    </location>
</feature>
<evidence type="ECO:0000313" key="13">
    <source>
        <dbReference type="EMBL" id="CAK0866354.1"/>
    </source>
</evidence>
<comment type="similarity">
    <text evidence="2">Belongs to the peptidase A1 family.</text>
</comment>
<evidence type="ECO:0000259" key="12">
    <source>
        <dbReference type="PROSITE" id="PS51767"/>
    </source>
</evidence>
<evidence type="ECO:0000256" key="9">
    <source>
        <dbReference type="SAM" id="MobiDB-lite"/>
    </source>
</evidence>
<organism evidence="13 14">
    <name type="scientific">Prorocentrum cordatum</name>
    <dbReference type="NCBI Taxonomy" id="2364126"/>
    <lineage>
        <taxon>Eukaryota</taxon>
        <taxon>Sar</taxon>
        <taxon>Alveolata</taxon>
        <taxon>Dinophyceae</taxon>
        <taxon>Prorocentrales</taxon>
        <taxon>Prorocentraceae</taxon>
        <taxon>Prorocentrum</taxon>
    </lineage>
</organism>
<comment type="caution">
    <text evidence="13">The sequence shown here is derived from an EMBL/GenBank/DDBJ whole genome shotgun (WGS) entry which is preliminary data.</text>
</comment>
<evidence type="ECO:0000256" key="7">
    <source>
        <dbReference type="ARBA" id="ARBA00022989"/>
    </source>
</evidence>
<keyword evidence="7 10" id="KW-1133">Transmembrane helix</keyword>
<evidence type="ECO:0000256" key="6">
    <source>
        <dbReference type="ARBA" id="ARBA00022801"/>
    </source>
</evidence>
<accession>A0ABN9V110</accession>
<evidence type="ECO:0000256" key="2">
    <source>
        <dbReference type="ARBA" id="ARBA00007447"/>
    </source>
</evidence>
<dbReference type="Gene3D" id="2.40.70.10">
    <property type="entry name" value="Acid Proteases"/>
    <property type="match status" value="2"/>
</dbReference>
<dbReference type="InterPro" id="IPR032861">
    <property type="entry name" value="TAXi_N"/>
</dbReference>
<dbReference type="EMBL" id="CAUYUJ010016527">
    <property type="protein sequence ID" value="CAK0866354.1"/>
    <property type="molecule type" value="Genomic_DNA"/>
</dbReference>
<dbReference type="InterPro" id="IPR032799">
    <property type="entry name" value="TAXi_C"/>
</dbReference>
<keyword evidence="8 10" id="KW-0472">Membrane</keyword>
<feature type="chain" id="PRO_5047120766" description="Peptidase A1 domain-containing protein" evidence="11">
    <location>
        <begin position="30"/>
        <end position="555"/>
    </location>
</feature>
<keyword evidence="14" id="KW-1185">Reference proteome</keyword>
<feature type="compositionally biased region" description="Basic and acidic residues" evidence="9">
    <location>
        <begin position="509"/>
        <end position="527"/>
    </location>
</feature>
<evidence type="ECO:0000256" key="11">
    <source>
        <dbReference type="SAM" id="SignalP"/>
    </source>
</evidence>
<feature type="domain" description="Peptidase A1" evidence="12">
    <location>
        <begin position="54"/>
        <end position="406"/>
    </location>
</feature>
<gene>
    <name evidence="13" type="ORF">PCOR1329_LOCUS53554</name>
</gene>
<dbReference type="Proteomes" id="UP001189429">
    <property type="component" value="Unassembled WGS sequence"/>
</dbReference>
<evidence type="ECO:0000256" key="3">
    <source>
        <dbReference type="ARBA" id="ARBA00022670"/>
    </source>
</evidence>
<feature type="region of interest" description="Disordered" evidence="9">
    <location>
        <begin position="509"/>
        <end position="535"/>
    </location>
</feature>